<dbReference type="EMBL" id="QKOE01000003">
    <property type="protein sequence ID" value="PZA17448.1"/>
    <property type="molecule type" value="Genomic_DNA"/>
</dbReference>
<dbReference type="Gene3D" id="1.10.10.640">
    <property type="entry name" value="phospholipid-binding protein"/>
    <property type="match status" value="1"/>
</dbReference>
<proteinExistence type="predicted"/>
<reference evidence="2 3" key="1">
    <citation type="submission" date="2018-06" db="EMBL/GenBank/DDBJ databases">
        <title>Azoarcus communis strain SWub3 genome.</title>
        <authorList>
            <person name="Zorraquino Salvo V."/>
            <person name="Toubiana D."/>
            <person name="Blumwald E."/>
        </authorList>
    </citation>
    <scope>NUCLEOTIDE SEQUENCE [LARGE SCALE GENOMIC DNA]</scope>
    <source>
        <strain evidence="2 3">SWub3</strain>
    </source>
</reference>
<feature type="chain" id="PRO_5016357413" description="ABC transporter substrate-binding protein" evidence="1">
    <location>
        <begin position="22"/>
        <end position="209"/>
    </location>
</feature>
<feature type="signal peptide" evidence="1">
    <location>
        <begin position="1"/>
        <end position="21"/>
    </location>
</feature>
<dbReference type="Pfam" id="PF05494">
    <property type="entry name" value="MlaC"/>
    <property type="match status" value="1"/>
</dbReference>
<dbReference type="OrthoDB" id="9798905at2"/>
<evidence type="ECO:0000256" key="1">
    <source>
        <dbReference type="SAM" id="SignalP"/>
    </source>
</evidence>
<dbReference type="AlphaFoldDB" id="A0A323VB08"/>
<keyword evidence="1" id="KW-0732">Signal</keyword>
<dbReference type="PIRSF" id="PIRSF004649">
    <property type="entry name" value="MlaC"/>
    <property type="match status" value="1"/>
</dbReference>
<keyword evidence="3" id="KW-1185">Reference proteome</keyword>
<name>A0A323VB08_9RHOO</name>
<protein>
    <recommendedName>
        <fullName evidence="4">ABC transporter substrate-binding protein</fullName>
    </recommendedName>
</protein>
<dbReference type="PANTHER" id="PTHR36573:SF1">
    <property type="entry name" value="INTERMEMBRANE PHOSPHOLIPID TRANSPORT SYSTEM BINDING PROTEIN MLAC"/>
    <property type="match status" value="1"/>
</dbReference>
<gene>
    <name evidence="2" type="ORF">DNK49_06195</name>
</gene>
<evidence type="ECO:0000313" key="3">
    <source>
        <dbReference type="Proteomes" id="UP000248259"/>
    </source>
</evidence>
<evidence type="ECO:0000313" key="2">
    <source>
        <dbReference type="EMBL" id="PZA17448.1"/>
    </source>
</evidence>
<dbReference type="Gene3D" id="3.10.450.50">
    <property type="match status" value="1"/>
</dbReference>
<dbReference type="PANTHER" id="PTHR36573">
    <property type="entry name" value="INTERMEMBRANE PHOSPHOLIPID TRANSPORT SYSTEM BINDING PROTEIN MLAC"/>
    <property type="match status" value="1"/>
</dbReference>
<comment type="caution">
    <text evidence="2">The sequence shown here is derived from an EMBL/GenBank/DDBJ whole genome shotgun (WGS) entry which is preliminary data.</text>
</comment>
<sequence>MQRVLSCFFALFLGLVPLASADVEVKAPDVLVRDVTNEVLEIVRKDRAIQAGDTQRVFGLVQDKVLPHFNFRRMTMLAVGRDWRNATPEQQGRLVDAFQTLLVRTYSNALTQYRDQVIEFRPVRQTAADTTVQVRTEVRQSGAQPIGIDYTLEKTEKGWKVFDVVVAGVSLVTNYRGSFGDEIRAGGIDGLIRSLEEKNRSLETPQGAK</sequence>
<dbReference type="InterPro" id="IPR008869">
    <property type="entry name" value="MlaC/ttg2D"/>
</dbReference>
<accession>A0A323VB08</accession>
<evidence type="ECO:0008006" key="4">
    <source>
        <dbReference type="Google" id="ProtNLM"/>
    </source>
</evidence>
<organism evidence="2 3">
    <name type="scientific">Parazoarcus communis SWub3 = DSM 12120</name>
    <dbReference type="NCBI Taxonomy" id="1121029"/>
    <lineage>
        <taxon>Bacteria</taxon>
        <taxon>Pseudomonadati</taxon>
        <taxon>Pseudomonadota</taxon>
        <taxon>Betaproteobacteria</taxon>
        <taxon>Rhodocyclales</taxon>
        <taxon>Zoogloeaceae</taxon>
        <taxon>Parazoarcus</taxon>
    </lineage>
</organism>
<dbReference type="Proteomes" id="UP000248259">
    <property type="component" value="Unassembled WGS sequence"/>
</dbReference>
<dbReference type="RefSeq" id="WP_110523464.1">
    <property type="nucleotide sequence ID" value="NZ_QKOE01000003.1"/>
</dbReference>